<dbReference type="RefSeq" id="WP_358131221.1">
    <property type="nucleotide sequence ID" value="NZ_JBFALK010000003.1"/>
</dbReference>
<gene>
    <name evidence="1" type="ORF">AB0I59_07690</name>
</gene>
<accession>A0ABV3GA35</accession>
<name>A0ABV3GA35_MICGL</name>
<dbReference type="EMBL" id="JBFALK010000003">
    <property type="protein sequence ID" value="MEV0968500.1"/>
    <property type="molecule type" value="Genomic_DNA"/>
</dbReference>
<reference evidence="1 2" key="1">
    <citation type="submission" date="2024-06" db="EMBL/GenBank/DDBJ databases">
        <title>The Natural Products Discovery Center: Release of the First 8490 Sequenced Strains for Exploring Actinobacteria Biosynthetic Diversity.</title>
        <authorList>
            <person name="Kalkreuter E."/>
            <person name="Kautsar S.A."/>
            <person name="Yang D."/>
            <person name="Bader C.D."/>
            <person name="Teijaro C.N."/>
            <person name="Fluegel L."/>
            <person name="Davis C.M."/>
            <person name="Simpson J.R."/>
            <person name="Lauterbach L."/>
            <person name="Steele A.D."/>
            <person name="Gui C."/>
            <person name="Meng S."/>
            <person name="Li G."/>
            <person name="Viehrig K."/>
            <person name="Ye F."/>
            <person name="Su P."/>
            <person name="Kiefer A.F."/>
            <person name="Nichols A."/>
            <person name="Cepeda A.J."/>
            <person name="Yan W."/>
            <person name="Fan B."/>
            <person name="Jiang Y."/>
            <person name="Adhikari A."/>
            <person name="Zheng C.-J."/>
            <person name="Schuster L."/>
            <person name="Cowan T.M."/>
            <person name="Smanski M.J."/>
            <person name="Chevrette M.G."/>
            <person name="De Carvalho L.P.S."/>
            <person name="Shen B."/>
        </authorList>
    </citation>
    <scope>NUCLEOTIDE SEQUENCE [LARGE SCALE GENOMIC DNA]</scope>
    <source>
        <strain evidence="1 2">NPDC050100</strain>
    </source>
</reference>
<protein>
    <submittedName>
        <fullName evidence="1">Uncharacterized protein</fullName>
    </submittedName>
</protein>
<keyword evidence="2" id="KW-1185">Reference proteome</keyword>
<evidence type="ECO:0000313" key="2">
    <source>
        <dbReference type="Proteomes" id="UP001551675"/>
    </source>
</evidence>
<dbReference type="Proteomes" id="UP001551675">
    <property type="component" value="Unassembled WGS sequence"/>
</dbReference>
<proteinExistence type="predicted"/>
<organism evidence="1 2">
    <name type="scientific">Microtetraspora glauca</name>
    <dbReference type="NCBI Taxonomy" id="1996"/>
    <lineage>
        <taxon>Bacteria</taxon>
        <taxon>Bacillati</taxon>
        <taxon>Actinomycetota</taxon>
        <taxon>Actinomycetes</taxon>
        <taxon>Streptosporangiales</taxon>
        <taxon>Streptosporangiaceae</taxon>
        <taxon>Microtetraspora</taxon>
    </lineage>
</organism>
<evidence type="ECO:0000313" key="1">
    <source>
        <dbReference type="EMBL" id="MEV0968500.1"/>
    </source>
</evidence>
<comment type="caution">
    <text evidence="1">The sequence shown here is derived from an EMBL/GenBank/DDBJ whole genome shotgun (WGS) entry which is preliminary data.</text>
</comment>
<sequence length="283" mass="31526">MTLARRAIEDLRWVAAYWPDLAASRLPDVIQTWRTGTLTAEAREERDALARVERYERAEDAPGQTPAPVKVAVLDILSGVLADAYALAFHLAQAAYCPVMEPPSTAFADARPYLARSVALLYALDDAERILDGLTRSRTADDSSATTSEAHRLSETLAWAYRTTRRMIGIVASALGLLYDGQALDVECPWCRGVTPQTPAGGARTWRVRDLLGTKACSHGHPDRRFCDRCPQQVVIVCENDTCEPESKYVGTWWRGHPCWPVTEWEWLAKQVRNDAQMSANSH</sequence>